<protein>
    <recommendedName>
        <fullName evidence="3">DUF1850 domain-containing protein</fullName>
    </recommendedName>
</protein>
<organism evidence="1 2">
    <name type="scientific">Acinetobacter pragensis</name>
    <dbReference type="NCBI Taxonomy" id="1806892"/>
    <lineage>
        <taxon>Bacteria</taxon>
        <taxon>Pseudomonadati</taxon>
        <taxon>Pseudomonadota</taxon>
        <taxon>Gammaproteobacteria</taxon>
        <taxon>Moraxellales</taxon>
        <taxon>Moraxellaceae</taxon>
        <taxon>Acinetobacter</taxon>
    </lineage>
</organism>
<evidence type="ECO:0000313" key="1">
    <source>
        <dbReference type="EMBL" id="KYQ73666.1"/>
    </source>
</evidence>
<keyword evidence="2" id="KW-1185">Reference proteome</keyword>
<name>A0A151Y6N6_9GAMM</name>
<dbReference type="EMBL" id="LUAW01000001">
    <property type="protein sequence ID" value="KYQ73666.1"/>
    <property type="molecule type" value="Genomic_DNA"/>
</dbReference>
<comment type="caution">
    <text evidence="1">The sequence shown here is derived from an EMBL/GenBank/DDBJ whole genome shotgun (WGS) entry which is preliminary data.</text>
</comment>
<evidence type="ECO:0000313" key="2">
    <source>
        <dbReference type="Proteomes" id="UP000076276"/>
    </source>
</evidence>
<dbReference type="Proteomes" id="UP000076276">
    <property type="component" value="Unassembled WGS sequence"/>
</dbReference>
<dbReference type="Pfam" id="PF08905">
    <property type="entry name" value="DUF1850"/>
    <property type="match status" value="1"/>
</dbReference>
<dbReference type="STRING" id="1806892.AZH43_00665"/>
<dbReference type="RefSeq" id="WP_067665319.1">
    <property type="nucleotide sequence ID" value="NZ_CBCSIK010000001.1"/>
</dbReference>
<reference evidence="1 2" key="1">
    <citation type="submission" date="2016-03" db="EMBL/GenBank/DDBJ databases">
        <title>Acinetobacter genomospecies 28 strain ANC 4149.</title>
        <authorList>
            <person name="Radolfova-Krizova L."/>
            <person name="Nemec A."/>
        </authorList>
    </citation>
    <scope>NUCLEOTIDE SEQUENCE [LARGE SCALE GENOMIC DNA]</scope>
    <source>
        <strain evidence="1 2">ANC 4149</strain>
    </source>
</reference>
<proteinExistence type="predicted"/>
<dbReference type="InterPro" id="IPR015001">
    <property type="entry name" value="DUF1850"/>
</dbReference>
<sequence>MKLKKSAVPAALFLLGLCGLLLFPVHYTDVQAEQTHCRISTEQFNLQWRHSVEKTRWIENYQREPQHFKLRYTDLISFGAGTPNDYPIIFQKNGMIRMKVDRQVEQINWIISRNMQGSLIIDQKLWPIYQQHPDYTVVQITSQQRPLWKAWQIGECL</sequence>
<gene>
    <name evidence="1" type="ORF">AZH43_00665</name>
</gene>
<dbReference type="AlphaFoldDB" id="A0A151Y6N6"/>
<dbReference type="OrthoDB" id="5298197at2"/>
<evidence type="ECO:0008006" key="3">
    <source>
        <dbReference type="Google" id="ProtNLM"/>
    </source>
</evidence>
<accession>A0A151Y6N6</accession>